<feature type="domain" description="CusB-like beta-barrel" evidence="4">
    <location>
        <begin position="227"/>
        <end position="300"/>
    </location>
</feature>
<dbReference type="AlphaFoldDB" id="A0A368V8L6"/>
<dbReference type="Pfam" id="PF25954">
    <property type="entry name" value="Beta-barrel_RND_2"/>
    <property type="match status" value="1"/>
</dbReference>
<gene>
    <name evidence="6" type="ORF">DFO77_106136</name>
</gene>
<evidence type="ECO:0000256" key="1">
    <source>
        <dbReference type="ARBA" id="ARBA00009477"/>
    </source>
</evidence>
<dbReference type="RefSeq" id="WP_181872052.1">
    <property type="nucleotide sequence ID" value="NZ_QPIZ01000006.1"/>
</dbReference>
<dbReference type="PANTHER" id="PTHR30097">
    <property type="entry name" value="CATION EFFLUX SYSTEM PROTEIN CUSB"/>
    <property type="match status" value="1"/>
</dbReference>
<dbReference type="Gene3D" id="2.40.420.20">
    <property type="match status" value="1"/>
</dbReference>
<feature type="domain" description="CzcB-like barrel-sandwich hybrid" evidence="5">
    <location>
        <begin position="78"/>
        <end position="222"/>
    </location>
</feature>
<proteinExistence type="inferred from homology"/>
<dbReference type="GO" id="GO:0060003">
    <property type="term" value="P:copper ion export"/>
    <property type="evidence" value="ECO:0007669"/>
    <property type="project" value="TreeGrafter"/>
</dbReference>
<comment type="caution">
    <text evidence="6">The sequence shown here is derived from an EMBL/GenBank/DDBJ whole genome shotgun (WGS) entry which is preliminary data.</text>
</comment>
<dbReference type="Gene3D" id="2.40.50.100">
    <property type="match status" value="1"/>
</dbReference>
<feature type="signal peptide" evidence="3">
    <location>
        <begin position="1"/>
        <end position="21"/>
    </location>
</feature>
<evidence type="ECO:0000313" key="6">
    <source>
        <dbReference type="EMBL" id="RCW37442.1"/>
    </source>
</evidence>
<evidence type="ECO:0000313" key="7">
    <source>
        <dbReference type="Proteomes" id="UP000252733"/>
    </source>
</evidence>
<name>A0A368V8L6_9BACT</name>
<reference evidence="6 7" key="1">
    <citation type="submission" date="2018-07" db="EMBL/GenBank/DDBJ databases">
        <title>Freshwater and sediment microbial communities from various areas in North America, analyzing microbe dynamics in response to fracking.</title>
        <authorList>
            <person name="Lamendella R."/>
        </authorList>
    </citation>
    <scope>NUCLEOTIDE SEQUENCE [LARGE SCALE GENOMIC DNA]</scope>
    <source>
        <strain evidence="6 7">160A</strain>
    </source>
</reference>
<dbReference type="PROSITE" id="PS51257">
    <property type="entry name" value="PROKAR_LIPOPROTEIN"/>
    <property type="match status" value="1"/>
</dbReference>
<keyword evidence="3" id="KW-0732">Signal</keyword>
<protein>
    <submittedName>
        <fullName evidence="6">RND family efflux transporter MFP subunit</fullName>
    </submittedName>
</protein>
<dbReference type="Pfam" id="PF25973">
    <property type="entry name" value="BSH_CzcB"/>
    <property type="match status" value="1"/>
</dbReference>
<dbReference type="NCBIfam" id="TIGR01730">
    <property type="entry name" value="RND_mfp"/>
    <property type="match status" value="1"/>
</dbReference>
<evidence type="ECO:0000259" key="5">
    <source>
        <dbReference type="Pfam" id="PF25973"/>
    </source>
</evidence>
<dbReference type="GO" id="GO:0016020">
    <property type="term" value="C:membrane"/>
    <property type="evidence" value="ECO:0007669"/>
    <property type="project" value="InterPro"/>
</dbReference>
<organism evidence="6 7">
    <name type="scientific">Marinilabilia salmonicolor</name>
    <dbReference type="NCBI Taxonomy" id="989"/>
    <lineage>
        <taxon>Bacteria</taxon>
        <taxon>Pseudomonadati</taxon>
        <taxon>Bacteroidota</taxon>
        <taxon>Bacteroidia</taxon>
        <taxon>Marinilabiliales</taxon>
        <taxon>Marinilabiliaceae</taxon>
        <taxon>Marinilabilia</taxon>
    </lineage>
</organism>
<dbReference type="Gene3D" id="1.10.287.470">
    <property type="entry name" value="Helix hairpin bin"/>
    <property type="match status" value="1"/>
</dbReference>
<dbReference type="Proteomes" id="UP000252733">
    <property type="component" value="Unassembled WGS sequence"/>
</dbReference>
<sequence length="376" mass="41200">MNKIFPLLLMALMFVSACSDTQDEKSSDGSSFSEGAVIVTKEQFHASGMELASLQKIEAAREIDVNGKVSVMPGFLSEISPLIGGRVRRVNVSGGDWVKKGESLFVLEGPELINIQKEYLNAAAVLPVLQSDFERQKGLLEDEIASRKVFEQARADFFAARAEHSALKSQLRLLGIDAARLEESGEIVSGIAISSPIGGNVTMQEVRQGMFLNTGQKVMEVVNPEKVFVELDVYESAISGLSEGLKVLIGTDDSGSSGYEGQIVRIARRVNPEDRTISVHASLNEDAPALLPDMYVNATILTDTREMWTLPEEAVVDVENRKWVLLREAENDSVFSFVRREVETLDLEQGRTGILNHKEFDSGASFLTKGAFGLIQ</sequence>
<dbReference type="SUPFAM" id="SSF111369">
    <property type="entry name" value="HlyD-like secretion proteins"/>
    <property type="match status" value="1"/>
</dbReference>
<dbReference type="InterPro" id="IPR058792">
    <property type="entry name" value="Beta-barrel_RND_2"/>
</dbReference>
<dbReference type="GO" id="GO:0022857">
    <property type="term" value="F:transmembrane transporter activity"/>
    <property type="evidence" value="ECO:0007669"/>
    <property type="project" value="InterPro"/>
</dbReference>
<accession>A0A368V8L6</accession>
<keyword evidence="7" id="KW-1185">Reference proteome</keyword>
<feature type="chain" id="PRO_5016729445" evidence="3">
    <location>
        <begin position="22"/>
        <end position="376"/>
    </location>
</feature>
<keyword evidence="2" id="KW-0813">Transport</keyword>
<evidence type="ECO:0000259" key="4">
    <source>
        <dbReference type="Pfam" id="PF25954"/>
    </source>
</evidence>
<evidence type="ECO:0000256" key="2">
    <source>
        <dbReference type="ARBA" id="ARBA00022448"/>
    </source>
</evidence>
<dbReference type="InterPro" id="IPR058647">
    <property type="entry name" value="BSH_CzcB-like"/>
</dbReference>
<evidence type="ECO:0000256" key="3">
    <source>
        <dbReference type="SAM" id="SignalP"/>
    </source>
</evidence>
<dbReference type="InterPro" id="IPR006143">
    <property type="entry name" value="RND_pump_MFP"/>
</dbReference>
<dbReference type="PANTHER" id="PTHR30097:SF4">
    <property type="entry name" value="SLR6042 PROTEIN"/>
    <property type="match status" value="1"/>
</dbReference>
<dbReference type="EMBL" id="QPIZ01000006">
    <property type="protein sequence ID" value="RCW37442.1"/>
    <property type="molecule type" value="Genomic_DNA"/>
</dbReference>
<dbReference type="GO" id="GO:0030313">
    <property type="term" value="C:cell envelope"/>
    <property type="evidence" value="ECO:0007669"/>
    <property type="project" value="TreeGrafter"/>
</dbReference>
<dbReference type="GO" id="GO:0015679">
    <property type="term" value="P:plasma membrane copper ion transport"/>
    <property type="evidence" value="ECO:0007669"/>
    <property type="project" value="TreeGrafter"/>
</dbReference>
<dbReference type="InterPro" id="IPR051909">
    <property type="entry name" value="MFP_Cation_Efflux"/>
</dbReference>
<comment type="similarity">
    <text evidence="1">Belongs to the membrane fusion protein (MFP) (TC 8.A.1) family.</text>
</comment>